<evidence type="ECO:0000313" key="2">
    <source>
        <dbReference type="EMBL" id="QJA76787.1"/>
    </source>
</evidence>
<dbReference type="AlphaFoldDB" id="A0A6M3J460"/>
<proteinExistence type="predicted"/>
<sequence length="71" mass="7690">MIAIDDLRARVALMRELGIAWLIDGPLQLRLGPDPQDAASADIGRVVPDDTAIMYAAAGRVPPDLRRLRGL</sequence>
<evidence type="ECO:0000313" key="1">
    <source>
        <dbReference type="EMBL" id="QJA64600.1"/>
    </source>
</evidence>
<organism evidence="1">
    <name type="scientific">viral metagenome</name>
    <dbReference type="NCBI Taxonomy" id="1070528"/>
    <lineage>
        <taxon>unclassified sequences</taxon>
        <taxon>metagenomes</taxon>
        <taxon>organismal metagenomes</taxon>
    </lineage>
</organism>
<dbReference type="EMBL" id="MT142243">
    <property type="protein sequence ID" value="QJA76787.1"/>
    <property type="molecule type" value="Genomic_DNA"/>
</dbReference>
<reference evidence="1" key="1">
    <citation type="submission" date="2020-03" db="EMBL/GenBank/DDBJ databases">
        <title>The deep terrestrial virosphere.</title>
        <authorList>
            <person name="Holmfeldt K."/>
            <person name="Nilsson E."/>
            <person name="Simone D."/>
            <person name="Lopez-Fernandez M."/>
            <person name="Wu X."/>
            <person name="de Brujin I."/>
            <person name="Lundin D."/>
            <person name="Andersson A."/>
            <person name="Bertilsson S."/>
            <person name="Dopson M."/>
        </authorList>
    </citation>
    <scope>NUCLEOTIDE SEQUENCE</scope>
    <source>
        <strain evidence="2">MM415A01444</strain>
        <strain evidence="1">MM415B00488</strain>
    </source>
</reference>
<accession>A0A6M3J460</accession>
<name>A0A6M3J460_9ZZZZ</name>
<dbReference type="EMBL" id="MT141522">
    <property type="protein sequence ID" value="QJA64600.1"/>
    <property type="molecule type" value="Genomic_DNA"/>
</dbReference>
<gene>
    <name evidence="2" type="ORF">MM415A01444_0014</name>
    <name evidence="1" type="ORF">MM415B00488_0048</name>
</gene>
<protein>
    <submittedName>
        <fullName evidence="1">Uncharacterized protein</fullName>
    </submittedName>
</protein>